<evidence type="ECO:0000313" key="2">
    <source>
        <dbReference type="EMBL" id="VFS56617.1"/>
    </source>
</evidence>
<feature type="compositionally biased region" description="Basic and acidic residues" evidence="1">
    <location>
        <begin position="36"/>
        <end position="45"/>
    </location>
</feature>
<accession>A0A485A595</accession>
<protein>
    <submittedName>
        <fullName evidence="2">Stress-induced bacterial acidophilic repeat motif</fullName>
    </submittedName>
</protein>
<dbReference type="EMBL" id="CAADJE010000002">
    <property type="protein sequence ID" value="VFS56617.1"/>
    <property type="molecule type" value="Genomic_DNA"/>
</dbReference>
<sequence>MANHRGGSGNFAEDRERASEAGRKGGQHSGGNFKNDPQRASEAGKKGGKTVTAIVIADLPADCVLMWLYSPRHLPHPPRRRPPPAVFIACREPPWQRMRLWGDTFFAAP</sequence>
<dbReference type="InterPro" id="IPR019626">
    <property type="entry name" value="Stress-induced_KGG_rpt"/>
</dbReference>
<feature type="region of interest" description="Disordered" evidence="1">
    <location>
        <begin position="1"/>
        <end position="48"/>
    </location>
</feature>
<feature type="compositionally biased region" description="Basic and acidic residues" evidence="1">
    <location>
        <begin position="12"/>
        <end position="23"/>
    </location>
</feature>
<proteinExistence type="predicted"/>
<dbReference type="AlphaFoldDB" id="A0A485A595"/>
<evidence type="ECO:0000256" key="1">
    <source>
        <dbReference type="SAM" id="MobiDB-lite"/>
    </source>
</evidence>
<evidence type="ECO:0000313" key="3">
    <source>
        <dbReference type="Proteomes" id="UP000345637"/>
    </source>
</evidence>
<dbReference type="Proteomes" id="UP000345637">
    <property type="component" value="Unassembled WGS sequence"/>
</dbReference>
<name>A0A485A595_RAOPL</name>
<gene>
    <name evidence="2" type="ORF">NCTC12998_00451</name>
</gene>
<reference evidence="2 3" key="1">
    <citation type="submission" date="2019-03" db="EMBL/GenBank/DDBJ databases">
        <authorList>
            <consortium name="Pathogen Informatics"/>
        </authorList>
    </citation>
    <scope>NUCLEOTIDE SEQUENCE [LARGE SCALE GENOMIC DNA]</scope>
    <source>
        <strain evidence="2 3">NCTC12998</strain>
    </source>
</reference>
<dbReference type="Pfam" id="PF10685">
    <property type="entry name" value="KGG"/>
    <property type="match status" value="2"/>
</dbReference>
<organism evidence="2 3">
    <name type="scientific">Raoultella planticola</name>
    <name type="common">Klebsiella planticola</name>
    <dbReference type="NCBI Taxonomy" id="575"/>
    <lineage>
        <taxon>Bacteria</taxon>
        <taxon>Pseudomonadati</taxon>
        <taxon>Pseudomonadota</taxon>
        <taxon>Gammaproteobacteria</taxon>
        <taxon>Enterobacterales</taxon>
        <taxon>Enterobacteriaceae</taxon>
        <taxon>Klebsiella/Raoultella group</taxon>
        <taxon>Raoultella</taxon>
    </lineage>
</organism>